<accession>A0A7X9XC04</accession>
<gene>
    <name evidence="1" type="ORF">HHU12_24990</name>
</gene>
<name>A0A7X9XC04_9BACT</name>
<comment type="caution">
    <text evidence="1">The sequence shown here is derived from an EMBL/GenBank/DDBJ whole genome shotgun (WGS) entry which is preliminary data.</text>
</comment>
<protein>
    <submittedName>
        <fullName evidence="1">Uncharacterized protein</fullName>
    </submittedName>
</protein>
<organism evidence="1 2">
    <name type="scientific">Flammeovirga aprica JL-4</name>
    <dbReference type="NCBI Taxonomy" id="694437"/>
    <lineage>
        <taxon>Bacteria</taxon>
        <taxon>Pseudomonadati</taxon>
        <taxon>Bacteroidota</taxon>
        <taxon>Cytophagia</taxon>
        <taxon>Cytophagales</taxon>
        <taxon>Flammeovirgaceae</taxon>
        <taxon>Flammeovirga</taxon>
    </lineage>
</organism>
<dbReference type="AlphaFoldDB" id="A0A7X9XC04"/>
<proteinExistence type="predicted"/>
<dbReference type="RefSeq" id="WP_169659466.1">
    <property type="nucleotide sequence ID" value="NZ_JABANE010000091.1"/>
</dbReference>
<evidence type="ECO:0000313" key="1">
    <source>
        <dbReference type="EMBL" id="NME71245.1"/>
    </source>
</evidence>
<sequence>MNKEKIIKSAYPFSHNDIWKQYLVPYKFSPLENPEIFGSWLLDFSSKAIMNTWQIIYEEFKKVVYSNSELKKCVDFEEIHQIDEISKCLNRGFNEAYTTSSYDEYLKYGDCKPNEWILNDLQLLEKALGSPFDYHLEQENKQRIIDELIEKSFVKPNLELKWTNEPFPWTLYIPPISMFDIRKWEKED</sequence>
<reference evidence="1 2" key="1">
    <citation type="submission" date="2020-04" db="EMBL/GenBank/DDBJ databases">
        <title>Flammeovirga sp. SR4, a novel species isolated from seawater.</title>
        <authorList>
            <person name="Wang X."/>
        </authorList>
    </citation>
    <scope>NUCLEOTIDE SEQUENCE [LARGE SCALE GENOMIC DNA]</scope>
    <source>
        <strain evidence="1 2">ATCC 23126</strain>
    </source>
</reference>
<keyword evidence="2" id="KW-1185">Reference proteome</keyword>
<evidence type="ECO:0000313" key="2">
    <source>
        <dbReference type="Proteomes" id="UP000576082"/>
    </source>
</evidence>
<dbReference type="Proteomes" id="UP000576082">
    <property type="component" value="Unassembled WGS sequence"/>
</dbReference>
<dbReference type="EMBL" id="JABANE010000091">
    <property type="protein sequence ID" value="NME71245.1"/>
    <property type="molecule type" value="Genomic_DNA"/>
</dbReference>